<dbReference type="Pfam" id="PF00378">
    <property type="entry name" value="ECH_1"/>
    <property type="match status" value="1"/>
</dbReference>
<dbReference type="InterPro" id="IPR029045">
    <property type="entry name" value="ClpP/crotonase-like_dom_sf"/>
</dbReference>
<reference evidence="1" key="1">
    <citation type="journal article" date="2020" name="mSystems">
        <title>Genome- and Community-Level Interaction Insights into Carbon Utilization and Element Cycling Functions of Hydrothermarchaeota in Hydrothermal Sediment.</title>
        <authorList>
            <person name="Zhou Z."/>
            <person name="Liu Y."/>
            <person name="Xu W."/>
            <person name="Pan J."/>
            <person name="Luo Z.H."/>
            <person name="Li M."/>
        </authorList>
    </citation>
    <scope>NUCLEOTIDE SEQUENCE [LARGE SCALE GENOMIC DNA]</scope>
    <source>
        <strain evidence="1">SpSt-769</strain>
    </source>
</reference>
<dbReference type="CDD" id="cd06558">
    <property type="entry name" value="crotonase-like"/>
    <property type="match status" value="1"/>
</dbReference>
<evidence type="ECO:0000313" key="1">
    <source>
        <dbReference type="EMBL" id="HGH62264.1"/>
    </source>
</evidence>
<organism evidence="1">
    <name type="scientific">Desulfomonile tiedjei</name>
    <dbReference type="NCBI Taxonomy" id="2358"/>
    <lineage>
        <taxon>Bacteria</taxon>
        <taxon>Pseudomonadati</taxon>
        <taxon>Thermodesulfobacteriota</taxon>
        <taxon>Desulfomonilia</taxon>
        <taxon>Desulfomonilales</taxon>
        <taxon>Desulfomonilaceae</taxon>
        <taxon>Desulfomonile</taxon>
    </lineage>
</organism>
<comment type="caution">
    <text evidence="1">The sequence shown here is derived from an EMBL/GenBank/DDBJ whole genome shotgun (WGS) entry which is preliminary data.</text>
</comment>
<accession>A0A7C4ATX6</accession>
<dbReference type="EMBL" id="DTGT01000435">
    <property type="protein sequence ID" value="HGH62264.1"/>
    <property type="molecule type" value="Genomic_DNA"/>
</dbReference>
<dbReference type="PANTHER" id="PTHR11941:SF75">
    <property type="entry name" value="ENOYL-COA HYDRATASE_ISOMERASE FAMILY PROTEIN"/>
    <property type="match status" value="1"/>
</dbReference>
<keyword evidence="1" id="KW-0413">Isomerase</keyword>
<proteinExistence type="predicted"/>
<protein>
    <submittedName>
        <fullName evidence="1">Enoyl-CoA hydratase/isomerase family protein</fullName>
    </submittedName>
</protein>
<name>A0A7C4ATX6_9BACT</name>
<dbReference type="AlphaFoldDB" id="A0A7C4ATX6"/>
<dbReference type="InterPro" id="IPR001753">
    <property type="entry name" value="Enoyl-CoA_hydra/iso"/>
</dbReference>
<sequence>MPYVQLRKENAVYVLTMINGSEPNTLTSDVLRAFHECLDEVEGAKENCALVITSGHPKVWNTGINLDWLLQQPTEMYSVFKGELDKFYLRLALLDAPTIGCLTGHTYAGGAILAAALDFRFMRRDKGWICFPEVDIRIPFTPIMHAVISLLPSPQTLRDMALTGVRFGGEEAAKRGIVDGAFSEDELFPKVMEHAAMMAQKDRATYASIKRGLRRELVQFSQDCSGGH</sequence>
<dbReference type="Gene3D" id="3.90.226.10">
    <property type="entry name" value="2-enoyl-CoA Hydratase, Chain A, domain 1"/>
    <property type="match status" value="1"/>
</dbReference>
<dbReference type="SUPFAM" id="SSF52096">
    <property type="entry name" value="ClpP/crotonase"/>
    <property type="match status" value="1"/>
</dbReference>
<dbReference type="GO" id="GO:0004165">
    <property type="term" value="F:delta(3)-delta(2)-enoyl-CoA isomerase activity"/>
    <property type="evidence" value="ECO:0007669"/>
    <property type="project" value="TreeGrafter"/>
</dbReference>
<dbReference type="PANTHER" id="PTHR11941">
    <property type="entry name" value="ENOYL-COA HYDRATASE-RELATED"/>
    <property type="match status" value="1"/>
</dbReference>
<dbReference type="GO" id="GO:0006635">
    <property type="term" value="P:fatty acid beta-oxidation"/>
    <property type="evidence" value="ECO:0007669"/>
    <property type="project" value="TreeGrafter"/>
</dbReference>
<gene>
    <name evidence="1" type="ORF">ENV54_13320</name>
</gene>